<sequence>MAHRSKTAPLYQQFVNFRHRDGKRQIVQGDVVFNTNAPTTIRSVKITLRGIRKVSWITDTLQATAVQQKQTLFLQTQHLHIPSDHTTRKSPPGAHTWPFLFALPPHLPESIDWLPANTFITYGLTATVSTGHFSRPQTATERLRLVKTPSFHVAADDYDVSFAPAERELLWPDALIAQVTLAQPLQPTNGALALDFRLLPLGDLAAAVRLGAVKLELVQTLQLVVSRNGAPFRTTRKTRSVASSAASVDELVAAQRAKGGGDEDDDGGGRVCFSVKLPLPGPPYACVQTVDDEGMKVRYALRVGLEVGGAEGEMCERSVLLHPKLFVPVRSEHAGPGSSSADLDPALFEDCPEVSGLPCYGEHLFDTLYCEERSGRISEDILREIGVM</sequence>
<proteinExistence type="predicted"/>
<organism evidence="1 2">
    <name type="scientific">Neofusicoccum parvum</name>
    <dbReference type="NCBI Taxonomy" id="310453"/>
    <lineage>
        <taxon>Eukaryota</taxon>
        <taxon>Fungi</taxon>
        <taxon>Dikarya</taxon>
        <taxon>Ascomycota</taxon>
        <taxon>Pezizomycotina</taxon>
        <taxon>Dothideomycetes</taxon>
        <taxon>Dothideomycetes incertae sedis</taxon>
        <taxon>Botryosphaeriales</taxon>
        <taxon>Botryosphaeriaceae</taxon>
        <taxon>Neofusicoccum</taxon>
    </lineage>
</organism>
<comment type="caution">
    <text evidence="1">The sequence shown here is derived from an EMBL/GenBank/DDBJ whole genome shotgun (WGS) entry which is preliminary data.</text>
</comment>
<keyword evidence="2" id="KW-1185">Reference proteome</keyword>
<name>A0ACB5S089_9PEZI</name>
<dbReference type="Proteomes" id="UP001165186">
    <property type="component" value="Unassembled WGS sequence"/>
</dbReference>
<protein>
    <submittedName>
        <fullName evidence="1">Arrestin-like protein</fullName>
    </submittedName>
</protein>
<dbReference type="EMBL" id="BSXG01000026">
    <property type="protein sequence ID" value="GME26212.1"/>
    <property type="molecule type" value="Genomic_DNA"/>
</dbReference>
<accession>A0ACB5S089</accession>
<evidence type="ECO:0000313" key="2">
    <source>
        <dbReference type="Proteomes" id="UP001165186"/>
    </source>
</evidence>
<gene>
    <name evidence="1" type="primary">g4675</name>
    <name evidence="1" type="ORF">NpPPO83_00004675</name>
</gene>
<reference evidence="1" key="1">
    <citation type="submission" date="2024-09" db="EMBL/GenBank/DDBJ databases">
        <title>Draft Genome Sequences of Neofusicoccum parvum.</title>
        <authorList>
            <person name="Ashida A."/>
            <person name="Camagna M."/>
            <person name="Tanaka A."/>
            <person name="Takemoto D."/>
        </authorList>
    </citation>
    <scope>NUCLEOTIDE SEQUENCE</scope>
    <source>
        <strain evidence="1">PPO83</strain>
    </source>
</reference>
<evidence type="ECO:0000313" key="1">
    <source>
        <dbReference type="EMBL" id="GME26212.1"/>
    </source>
</evidence>